<dbReference type="PANTHER" id="PTHR42911">
    <property type="entry name" value="MODULATOR OF FTSH PROTEASE HFLC"/>
    <property type="match status" value="1"/>
</dbReference>
<dbReference type="CDD" id="cd03405">
    <property type="entry name" value="SPFH_HflC"/>
    <property type="match status" value="1"/>
</dbReference>
<dbReference type="Proteomes" id="UP000630923">
    <property type="component" value="Unassembled WGS sequence"/>
</dbReference>
<evidence type="ECO:0000256" key="2">
    <source>
        <dbReference type="ARBA" id="ARBA00007862"/>
    </source>
</evidence>
<dbReference type="PIRSF" id="PIRSF005651">
    <property type="entry name" value="HflC"/>
    <property type="match status" value="1"/>
</dbReference>
<evidence type="ECO:0000256" key="3">
    <source>
        <dbReference type="ARBA" id="ARBA00022692"/>
    </source>
</evidence>
<evidence type="ECO:0000313" key="8">
    <source>
        <dbReference type="EMBL" id="GHF30729.1"/>
    </source>
</evidence>
<dbReference type="NCBIfam" id="TIGR01932">
    <property type="entry name" value="hflC"/>
    <property type="match status" value="1"/>
</dbReference>
<keyword evidence="4" id="KW-1133">Transmembrane helix</keyword>
<dbReference type="Gene3D" id="3.30.479.30">
    <property type="entry name" value="Band 7 domain"/>
    <property type="match status" value="1"/>
</dbReference>
<dbReference type="RefSeq" id="WP_191253941.1">
    <property type="nucleotide sequence ID" value="NZ_BNCI01000002.1"/>
</dbReference>
<proteinExistence type="inferred from homology"/>
<dbReference type="SUPFAM" id="SSF117892">
    <property type="entry name" value="Band 7/SPFH domain"/>
    <property type="match status" value="1"/>
</dbReference>
<evidence type="ECO:0000256" key="6">
    <source>
        <dbReference type="PIRNR" id="PIRNR005651"/>
    </source>
</evidence>
<accession>A0A919E998</accession>
<dbReference type="InterPro" id="IPR001107">
    <property type="entry name" value="Band_7"/>
</dbReference>
<reference evidence="8" key="2">
    <citation type="submission" date="2020-09" db="EMBL/GenBank/DDBJ databases">
        <authorList>
            <person name="Sun Q."/>
            <person name="Kim S."/>
        </authorList>
    </citation>
    <scope>NUCLEOTIDE SEQUENCE</scope>
    <source>
        <strain evidence="8">KCTC 42590</strain>
    </source>
</reference>
<dbReference type="GO" id="GO:0016020">
    <property type="term" value="C:membrane"/>
    <property type="evidence" value="ECO:0007669"/>
    <property type="project" value="UniProtKB-SubCell"/>
</dbReference>
<comment type="function">
    <text evidence="6">HflC and HflK could regulate a protease.</text>
</comment>
<evidence type="ECO:0000256" key="4">
    <source>
        <dbReference type="ARBA" id="ARBA00022989"/>
    </source>
</evidence>
<dbReference type="PANTHER" id="PTHR42911:SF1">
    <property type="entry name" value="MODULATOR OF FTSH PROTEASE HFLC"/>
    <property type="match status" value="1"/>
</dbReference>
<name>A0A919E998_9PROT</name>
<gene>
    <name evidence="8" type="ORF">GCM10017044_27640</name>
</gene>
<feature type="domain" description="Band 7" evidence="7">
    <location>
        <begin position="21"/>
        <end position="183"/>
    </location>
</feature>
<dbReference type="InterPro" id="IPR010200">
    <property type="entry name" value="HflC"/>
</dbReference>
<evidence type="ECO:0000256" key="1">
    <source>
        <dbReference type="ARBA" id="ARBA00004167"/>
    </source>
</evidence>
<keyword evidence="5" id="KW-0472">Membrane</keyword>
<dbReference type="Pfam" id="PF01145">
    <property type="entry name" value="Band_7"/>
    <property type="match status" value="1"/>
</dbReference>
<comment type="subcellular location">
    <subcellularLocation>
        <location evidence="1">Membrane</location>
        <topology evidence="1">Single-pass membrane protein</topology>
    </subcellularLocation>
</comment>
<dbReference type="AlphaFoldDB" id="A0A919E998"/>
<evidence type="ECO:0000259" key="7">
    <source>
        <dbReference type="SMART" id="SM00244"/>
    </source>
</evidence>
<dbReference type="InterPro" id="IPR036013">
    <property type="entry name" value="Band_7/SPFH_dom_sf"/>
</dbReference>
<organism evidence="8 9">
    <name type="scientific">Kordiimonas sediminis</name>
    <dbReference type="NCBI Taxonomy" id="1735581"/>
    <lineage>
        <taxon>Bacteria</taxon>
        <taxon>Pseudomonadati</taxon>
        <taxon>Pseudomonadota</taxon>
        <taxon>Alphaproteobacteria</taxon>
        <taxon>Kordiimonadales</taxon>
        <taxon>Kordiimonadaceae</taxon>
        <taxon>Kordiimonas</taxon>
    </lineage>
</organism>
<keyword evidence="3" id="KW-0812">Transmembrane</keyword>
<evidence type="ECO:0000256" key="5">
    <source>
        <dbReference type="ARBA" id="ARBA00023136"/>
    </source>
</evidence>
<keyword evidence="9" id="KW-1185">Reference proteome</keyword>
<reference evidence="8" key="1">
    <citation type="journal article" date="2014" name="Int. J. Syst. Evol. Microbiol.">
        <title>Complete genome sequence of Corynebacterium casei LMG S-19264T (=DSM 44701T), isolated from a smear-ripened cheese.</title>
        <authorList>
            <consortium name="US DOE Joint Genome Institute (JGI-PGF)"/>
            <person name="Walter F."/>
            <person name="Albersmeier A."/>
            <person name="Kalinowski J."/>
            <person name="Ruckert C."/>
        </authorList>
    </citation>
    <scope>NUCLEOTIDE SEQUENCE</scope>
    <source>
        <strain evidence="8">KCTC 42590</strain>
    </source>
</reference>
<protein>
    <recommendedName>
        <fullName evidence="6">Protein HflC</fullName>
    </recommendedName>
</protein>
<comment type="similarity">
    <text evidence="2 6">Belongs to the band 7/mec-2 family. HflC subfamily.</text>
</comment>
<evidence type="ECO:0000313" key="9">
    <source>
        <dbReference type="Proteomes" id="UP000630923"/>
    </source>
</evidence>
<sequence length="287" mass="32724">MKKPLIALVTIVAVVVIFGLASVFTVNEREQAIVVQFGEPKATVVEPGLHFKTPFLEQVTYLDKRILSLDIRPQEMLASDQRRIVVDSFARFRIVDPLKTYTAARTEYRAMGLLEKVMEASVREVLAKRPMQDIVSGERRNLMQQIAEITNAQASAFGLEVVDVRLKRVDLPMQNSQSIFDRMRSERNREATQKRSEGQGAATRIRAEAEKERTILLAEAEKQSSIIRGEGDGEAVRIFGEAFGKDEEFFEFYRTMQAYRKALGKSDTRLVLSPDSEFFKYFSNEKK</sequence>
<comment type="caution">
    <text evidence="8">The sequence shown here is derived from an EMBL/GenBank/DDBJ whole genome shotgun (WGS) entry which is preliminary data.</text>
</comment>
<dbReference type="SMART" id="SM00244">
    <property type="entry name" value="PHB"/>
    <property type="match status" value="1"/>
</dbReference>
<dbReference type="EMBL" id="BNCI01000002">
    <property type="protein sequence ID" value="GHF30729.1"/>
    <property type="molecule type" value="Genomic_DNA"/>
</dbReference>